<gene>
    <name evidence="3" type="ORF">EHV10_07150</name>
</gene>
<dbReference type="Gene3D" id="2.170.120.30">
    <property type="match status" value="2"/>
</dbReference>
<dbReference type="InterPro" id="IPR053154">
    <property type="entry name" value="c-di-AMP_regulator"/>
</dbReference>
<evidence type="ECO:0000313" key="4">
    <source>
        <dbReference type="Proteomes" id="UP000272490"/>
    </source>
</evidence>
<keyword evidence="2" id="KW-0472">Membrane</keyword>
<evidence type="ECO:0000256" key="2">
    <source>
        <dbReference type="SAM" id="Phobius"/>
    </source>
</evidence>
<accession>A0A3P3QVW2</accession>
<keyword evidence="2" id="KW-0812">Transmembrane</keyword>
<feature type="compositionally biased region" description="Low complexity" evidence="1">
    <location>
        <begin position="415"/>
        <end position="433"/>
    </location>
</feature>
<keyword evidence="2" id="KW-1133">Transmembrane helix</keyword>
<sequence length="433" mass="45721">MKKTNNIVLKISSLAIAFFVWIVVINISNPVVTRSQTVNLEVLNSDVITDAGKTYSLIGANTVTVSYEVRSRDESKISASDFKASIDLGDMYDITGAVPISVEVVNNKNLISGAVTSKPSIVRISIEDLQRKEFTMTTKITGTPSDGYSVGEVKLDKSTVAVTGPVSVIGQISKVGVEIDVDGMDGNVTGKAELKYFDANGNAFIISDSRVTKSFDTVNYSIVMLNGRTLALNFEVGGEVAEGYIFTGAESSTKSIQVRGQPEVLEGLDAVTIPATALSVEGATSDVIVDVDVKNFLPENVSAVGDTNIKVTLKVEALDKKSVTLTIGDLEIKGARTGVSTNIIPERITVVVSGLSANLEAVSNSDIKATLDVSKMTAGANNGTLTFELPTGLSVDSYTPFEVMIGSPANERNETTTTVEQSSSEESSSAAEN</sequence>
<name>A0A3P3QVW2_9FIRM</name>
<evidence type="ECO:0000256" key="1">
    <source>
        <dbReference type="SAM" id="MobiDB-lite"/>
    </source>
</evidence>
<comment type="caution">
    <text evidence="3">The sequence shown here is derived from an EMBL/GenBank/DDBJ whole genome shotgun (WGS) entry which is preliminary data.</text>
</comment>
<organism evidence="3 4">
    <name type="scientific">Lachnoanaerobaculum gingivalis</name>
    <dbReference type="NCBI Taxonomy" id="2490855"/>
    <lineage>
        <taxon>Bacteria</taxon>
        <taxon>Bacillati</taxon>
        <taxon>Bacillota</taxon>
        <taxon>Clostridia</taxon>
        <taxon>Lachnospirales</taxon>
        <taxon>Lachnospiraceae</taxon>
        <taxon>Lachnoanaerobaculum</taxon>
    </lineage>
</organism>
<dbReference type="RefSeq" id="WP_128674054.1">
    <property type="nucleotide sequence ID" value="NZ_RRCO01000003.1"/>
</dbReference>
<dbReference type="Gene3D" id="2.170.120.40">
    <property type="entry name" value="YbbR-like domain"/>
    <property type="match status" value="2"/>
</dbReference>
<evidence type="ECO:0008006" key="5">
    <source>
        <dbReference type="Google" id="ProtNLM"/>
    </source>
</evidence>
<dbReference type="PANTHER" id="PTHR37804">
    <property type="entry name" value="CDAA REGULATORY PROTEIN CDAR"/>
    <property type="match status" value="1"/>
</dbReference>
<feature type="transmembrane region" description="Helical" evidence="2">
    <location>
        <begin position="7"/>
        <end position="27"/>
    </location>
</feature>
<protein>
    <recommendedName>
        <fullName evidence="5">YbbR-like domain-containing protein</fullName>
    </recommendedName>
</protein>
<dbReference type="OrthoDB" id="2111604at2"/>
<reference evidence="3 4" key="1">
    <citation type="submission" date="2018-11" db="EMBL/GenBank/DDBJ databases">
        <title>Genome sequencing of Lachnoanaerobaculum sp. KCOM 2030 (= ChDC B114).</title>
        <authorList>
            <person name="Kook J.-K."/>
            <person name="Park S.-N."/>
            <person name="Lim Y.K."/>
        </authorList>
    </citation>
    <scope>NUCLEOTIDE SEQUENCE [LARGE SCALE GENOMIC DNA]</scope>
    <source>
        <strain evidence="3 4">KCOM 2030</strain>
    </source>
</reference>
<dbReference type="InterPro" id="IPR012505">
    <property type="entry name" value="YbbR"/>
</dbReference>
<dbReference type="Pfam" id="PF07949">
    <property type="entry name" value="YbbR"/>
    <property type="match status" value="2"/>
</dbReference>
<keyword evidence="4" id="KW-1185">Reference proteome</keyword>
<dbReference type="PANTHER" id="PTHR37804:SF1">
    <property type="entry name" value="CDAA REGULATORY PROTEIN CDAR"/>
    <property type="match status" value="1"/>
</dbReference>
<dbReference type="Proteomes" id="UP000272490">
    <property type="component" value="Unassembled WGS sequence"/>
</dbReference>
<proteinExistence type="predicted"/>
<evidence type="ECO:0000313" key="3">
    <source>
        <dbReference type="EMBL" id="RRJ25416.1"/>
    </source>
</evidence>
<dbReference type="EMBL" id="RRCO01000003">
    <property type="protein sequence ID" value="RRJ25416.1"/>
    <property type="molecule type" value="Genomic_DNA"/>
</dbReference>
<feature type="region of interest" description="Disordered" evidence="1">
    <location>
        <begin position="407"/>
        <end position="433"/>
    </location>
</feature>
<dbReference type="AlphaFoldDB" id="A0A3P3QVW2"/>